<name>A0ABV0AD04_9FLAO</name>
<keyword evidence="2" id="KW-1185">Reference proteome</keyword>
<comment type="caution">
    <text evidence="1">The sequence shown here is derived from an EMBL/GenBank/DDBJ whole genome shotgun (WGS) entry which is preliminary data.</text>
</comment>
<organism evidence="1 2">
    <name type="scientific">Mariniflexile soesokkakense</name>
    <dbReference type="NCBI Taxonomy" id="1343160"/>
    <lineage>
        <taxon>Bacteria</taxon>
        <taxon>Pseudomonadati</taxon>
        <taxon>Bacteroidota</taxon>
        <taxon>Flavobacteriia</taxon>
        <taxon>Flavobacteriales</taxon>
        <taxon>Flavobacteriaceae</taxon>
        <taxon>Mariniflexile</taxon>
    </lineage>
</organism>
<dbReference type="Proteomes" id="UP001416393">
    <property type="component" value="Unassembled WGS sequence"/>
</dbReference>
<gene>
    <name evidence="1" type="ORF">VP395_14605</name>
</gene>
<proteinExistence type="predicted"/>
<dbReference type="EMBL" id="JAZHYP010000009">
    <property type="protein sequence ID" value="MEN3324967.1"/>
    <property type="molecule type" value="Genomic_DNA"/>
</dbReference>
<accession>A0ABV0AD04</accession>
<dbReference type="InterPro" id="IPR048012">
    <property type="entry name" value="BfmA-like_N"/>
</dbReference>
<evidence type="ECO:0000313" key="2">
    <source>
        <dbReference type="Proteomes" id="UP001416393"/>
    </source>
</evidence>
<evidence type="ECO:0000313" key="1">
    <source>
        <dbReference type="EMBL" id="MEN3324967.1"/>
    </source>
</evidence>
<reference evidence="1 2" key="1">
    <citation type="submission" date="2024-01" db="EMBL/GenBank/DDBJ databases">
        <title>Mariniflexile litorale sp. nov., isolated from the shallow sediments of the Sea of Japan.</title>
        <authorList>
            <person name="Romanenko L."/>
            <person name="Bystritskaya E."/>
            <person name="Isaeva M."/>
        </authorList>
    </citation>
    <scope>NUCLEOTIDE SEQUENCE [LARGE SCALE GENOMIC DNA]</scope>
    <source>
        <strain evidence="1 2">KCTC 32427</strain>
    </source>
</reference>
<sequence length="183" mass="21595">MDKGYEKEKFETIKIKTSVAKRFRNYCRTISKSQSMTLHHMVDFFEINGISPEDNLGDTIAMLKGQIIKRSNAVIAIIKNIEKLHHKPTTAILQSLFEETASIEKEVEDDFGFGQPKLIAENEELLYYKKEYERIKDENFKFRKLMTNFLNKINHEKRHFGNDILKLKLDKIDFDNFRKSNNV</sequence>
<protein>
    <submittedName>
        <fullName evidence="1">BfmA/BtgA family mobilization protein</fullName>
    </submittedName>
</protein>
<dbReference type="NCBIfam" id="NF041200">
    <property type="entry name" value="mob_BfmA_Nterm"/>
    <property type="match status" value="1"/>
</dbReference>
<dbReference type="RefSeq" id="WP_346242765.1">
    <property type="nucleotide sequence ID" value="NZ_JAZHYP010000009.1"/>
</dbReference>